<gene>
    <name evidence="1" type="ORF">K488DRAFT_71491</name>
</gene>
<sequence length="131" mass="14190">MSYSRCSIKDNDITFRPFSSLLSLELPYHPPTSPLGAWLWKWRLWLEITFGASVLSPGEKIAFIVVWSAILSLLILAVVSVIPQALTAMYGRTLFYIFGADAARATQLYAFAWNGTTAAAAAAGGSGTGAW</sequence>
<proteinExistence type="predicted"/>
<reference evidence="1" key="2">
    <citation type="journal article" date="2022" name="New Phytol.">
        <title>Evolutionary transition to the ectomycorrhizal habit in the genomes of a hyperdiverse lineage of mushroom-forming fungi.</title>
        <authorList>
            <person name="Looney B."/>
            <person name="Miyauchi S."/>
            <person name="Morin E."/>
            <person name="Drula E."/>
            <person name="Courty P.E."/>
            <person name="Kohler A."/>
            <person name="Kuo A."/>
            <person name="LaButti K."/>
            <person name="Pangilinan J."/>
            <person name="Lipzen A."/>
            <person name="Riley R."/>
            <person name="Andreopoulos W."/>
            <person name="He G."/>
            <person name="Johnson J."/>
            <person name="Nolan M."/>
            <person name="Tritt A."/>
            <person name="Barry K.W."/>
            <person name="Grigoriev I.V."/>
            <person name="Nagy L.G."/>
            <person name="Hibbett D."/>
            <person name="Henrissat B."/>
            <person name="Matheny P.B."/>
            <person name="Labbe J."/>
            <person name="Martin F.M."/>
        </authorList>
    </citation>
    <scope>NUCLEOTIDE SEQUENCE</scope>
    <source>
        <strain evidence="1">EC-137</strain>
    </source>
</reference>
<accession>A0ACB8QJ35</accession>
<dbReference type="Proteomes" id="UP000814128">
    <property type="component" value="Unassembled WGS sequence"/>
</dbReference>
<keyword evidence="2" id="KW-1185">Reference proteome</keyword>
<dbReference type="EMBL" id="MU273584">
    <property type="protein sequence ID" value="KAI0031326.1"/>
    <property type="molecule type" value="Genomic_DNA"/>
</dbReference>
<name>A0ACB8QJ35_9AGAM</name>
<comment type="caution">
    <text evidence="1">The sequence shown here is derived from an EMBL/GenBank/DDBJ whole genome shotgun (WGS) entry which is preliminary data.</text>
</comment>
<reference evidence="1" key="1">
    <citation type="submission" date="2021-02" db="EMBL/GenBank/DDBJ databases">
        <authorList>
            <consortium name="DOE Joint Genome Institute"/>
            <person name="Ahrendt S."/>
            <person name="Looney B.P."/>
            <person name="Miyauchi S."/>
            <person name="Morin E."/>
            <person name="Drula E."/>
            <person name="Courty P.E."/>
            <person name="Chicoki N."/>
            <person name="Fauchery L."/>
            <person name="Kohler A."/>
            <person name="Kuo A."/>
            <person name="Labutti K."/>
            <person name="Pangilinan J."/>
            <person name="Lipzen A."/>
            <person name="Riley R."/>
            <person name="Andreopoulos W."/>
            <person name="He G."/>
            <person name="Johnson J."/>
            <person name="Barry K.W."/>
            <person name="Grigoriev I.V."/>
            <person name="Nagy L."/>
            <person name="Hibbett D."/>
            <person name="Henrissat B."/>
            <person name="Matheny P.B."/>
            <person name="Labbe J."/>
            <person name="Martin F."/>
        </authorList>
    </citation>
    <scope>NUCLEOTIDE SEQUENCE</scope>
    <source>
        <strain evidence="1">EC-137</strain>
    </source>
</reference>
<protein>
    <submittedName>
        <fullName evidence="1">Uncharacterized protein</fullName>
    </submittedName>
</protein>
<evidence type="ECO:0000313" key="2">
    <source>
        <dbReference type="Proteomes" id="UP000814128"/>
    </source>
</evidence>
<evidence type="ECO:0000313" key="1">
    <source>
        <dbReference type="EMBL" id="KAI0031326.1"/>
    </source>
</evidence>
<organism evidence="1 2">
    <name type="scientific">Vararia minispora EC-137</name>
    <dbReference type="NCBI Taxonomy" id="1314806"/>
    <lineage>
        <taxon>Eukaryota</taxon>
        <taxon>Fungi</taxon>
        <taxon>Dikarya</taxon>
        <taxon>Basidiomycota</taxon>
        <taxon>Agaricomycotina</taxon>
        <taxon>Agaricomycetes</taxon>
        <taxon>Russulales</taxon>
        <taxon>Lachnocladiaceae</taxon>
        <taxon>Vararia</taxon>
    </lineage>
</organism>